<sequence>MGYGTRNETSLEYRLDDQTTTLRPTVTGGGATGTRGGVTGTTGGVVTGTKGGVTGTIGGEATGITGVPGNRRKYYRKGNMKRSTRGGVTLGKQKE</sequence>
<organism evidence="2 3">
    <name type="scientific">Petrolisthes manimaculis</name>
    <dbReference type="NCBI Taxonomy" id="1843537"/>
    <lineage>
        <taxon>Eukaryota</taxon>
        <taxon>Metazoa</taxon>
        <taxon>Ecdysozoa</taxon>
        <taxon>Arthropoda</taxon>
        <taxon>Crustacea</taxon>
        <taxon>Multicrustacea</taxon>
        <taxon>Malacostraca</taxon>
        <taxon>Eumalacostraca</taxon>
        <taxon>Eucarida</taxon>
        <taxon>Decapoda</taxon>
        <taxon>Pleocyemata</taxon>
        <taxon>Anomura</taxon>
        <taxon>Galatheoidea</taxon>
        <taxon>Porcellanidae</taxon>
        <taxon>Petrolisthes</taxon>
    </lineage>
</organism>
<dbReference type="Proteomes" id="UP001292094">
    <property type="component" value="Unassembled WGS sequence"/>
</dbReference>
<comment type="caution">
    <text evidence="2">The sequence shown here is derived from an EMBL/GenBank/DDBJ whole genome shotgun (WGS) entry which is preliminary data.</text>
</comment>
<proteinExistence type="predicted"/>
<evidence type="ECO:0000313" key="2">
    <source>
        <dbReference type="EMBL" id="KAK4312505.1"/>
    </source>
</evidence>
<dbReference type="EMBL" id="JAWZYT010001408">
    <property type="protein sequence ID" value="KAK4312505.1"/>
    <property type="molecule type" value="Genomic_DNA"/>
</dbReference>
<keyword evidence="3" id="KW-1185">Reference proteome</keyword>
<accession>A0AAE1PSE8</accession>
<name>A0AAE1PSE8_9EUCA</name>
<evidence type="ECO:0000313" key="3">
    <source>
        <dbReference type="Proteomes" id="UP001292094"/>
    </source>
</evidence>
<gene>
    <name evidence="2" type="ORF">Pmani_016097</name>
</gene>
<dbReference type="AlphaFoldDB" id="A0AAE1PSE8"/>
<protein>
    <submittedName>
        <fullName evidence="2">Uncharacterized protein</fullName>
    </submittedName>
</protein>
<feature type="compositionally biased region" description="Gly residues" evidence="1">
    <location>
        <begin position="27"/>
        <end position="61"/>
    </location>
</feature>
<feature type="compositionally biased region" description="Basic residues" evidence="1">
    <location>
        <begin position="70"/>
        <end position="84"/>
    </location>
</feature>
<feature type="region of interest" description="Disordered" evidence="1">
    <location>
        <begin position="1"/>
        <end position="95"/>
    </location>
</feature>
<reference evidence="2" key="1">
    <citation type="submission" date="2023-11" db="EMBL/GenBank/DDBJ databases">
        <title>Genome assemblies of two species of porcelain crab, Petrolisthes cinctipes and Petrolisthes manimaculis (Anomura: Porcellanidae).</title>
        <authorList>
            <person name="Angst P."/>
        </authorList>
    </citation>
    <scope>NUCLEOTIDE SEQUENCE</scope>
    <source>
        <strain evidence="2">PB745_02</strain>
        <tissue evidence="2">Gill</tissue>
    </source>
</reference>
<evidence type="ECO:0000256" key="1">
    <source>
        <dbReference type="SAM" id="MobiDB-lite"/>
    </source>
</evidence>